<organism evidence="5 6">
    <name type="scientific">Novosphingobium chloroacetimidivorans</name>
    <dbReference type="NCBI Taxonomy" id="1428314"/>
    <lineage>
        <taxon>Bacteria</taxon>
        <taxon>Pseudomonadati</taxon>
        <taxon>Pseudomonadota</taxon>
        <taxon>Alphaproteobacteria</taxon>
        <taxon>Sphingomonadales</taxon>
        <taxon>Sphingomonadaceae</taxon>
        <taxon>Novosphingobium</taxon>
    </lineage>
</organism>
<dbReference type="EMBL" id="JACHLR010000014">
    <property type="protein sequence ID" value="MBB4859757.1"/>
    <property type="molecule type" value="Genomic_DNA"/>
</dbReference>
<evidence type="ECO:0000256" key="1">
    <source>
        <dbReference type="SAM" id="Coils"/>
    </source>
</evidence>
<feature type="region of interest" description="Disordered" evidence="2">
    <location>
        <begin position="337"/>
        <end position="378"/>
    </location>
</feature>
<evidence type="ECO:0000313" key="6">
    <source>
        <dbReference type="Proteomes" id="UP000555448"/>
    </source>
</evidence>
<dbReference type="PANTHER" id="PTHR34978:SF3">
    <property type="entry name" value="SLR0241 PROTEIN"/>
    <property type="match status" value="1"/>
</dbReference>
<keyword evidence="1" id="KW-0175">Coiled coil</keyword>
<gene>
    <name evidence="5" type="ORF">HNO88_003089</name>
</gene>
<reference evidence="5 6" key="1">
    <citation type="submission" date="2020-08" db="EMBL/GenBank/DDBJ databases">
        <title>Functional genomics of gut bacteria from endangered species of beetles.</title>
        <authorList>
            <person name="Carlos-Shanley C."/>
        </authorList>
    </citation>
    <scope>NUCLEOTIDE SEQUENCE [LARGE SCALE GENOMIC DNA]</scope>
    <source>
        <strain evidence="5 6">S00245</strain>
    </source>
</reference>
<feature type="coiled-coil region" evidence="1">
    <location>
        <begin position="402"/>
        <end position="429"/>
    </location>
</feature>
<dbReference type="CDD" id="cd07341">
    <property type="entry name" value="M56_BlaR1_MecR1_like"/>
    <property type="match status" value="1"/>
</dbReference>
<feature type="domain" description="Peptidase M56" evidence="4">
    <location>
        <begin position="5"/>
        <end position="278"/>
    </location>
</feature>
<evidence type="ECO:0000256" key="2">
    <source>
        <dbReference type="SAM" id="MobiDB-lite"/>
    </source>
</evidence>
<dbReference type="PANTHER" id="PTHR34978">
    <property type="entry name" value="POSSIBLE SENSOR-TRANSDUCER PROTEIN BLAR"/>
    <property type="match status" value="1"/>
</dbReference>
<name>A0A7W7KBG8_9SPHN</name>
<accession>A0A7W7KBG8</accession>
<keyword evidence="6" id="KW-1185">Reference proteome</keyword>
<comment type="caution">
    <text evidence="5">The sequence shown here is derived from an EMBL/GenBank/DDBJ whole genome shotgun (WGS) entry which is preliminary data.</text>
</comment>
<sequence>MTDTLVMTGVLMALILLVRRPVGRWFGPSAAYALWALPMIRLLLPPLVLPQSLAIATPTHSWTPPADAVAEVTAASYAYDEGNASSVADAGVTGLPWATILVAVWLAGAVVFLVHRFFSYHAMRRELLREARVIGHSGAVRIVESSAVSAPVAFGVIDRVVALPRGFLAEADSDASDFAITHELEHHAGNDLVANIAVQPLFALHWFNPLAWVAWRALRSDQEAACDARVMAGRSRRERERYGRLIASFAAGSRFALAAPMAGPLKGDKPIIHRLKALVRNDVPERHRLLGRSLFAISIVAVPLTASVTYAAQEAEENVAEPLAAIQPAANDAPIAPASSHAVEHDGSAEAGEAQQRWSQHRSARHEQAAVQAGSEHPVFEAELERTVARSIAGADLAAADADLAAANAVRAEREAERLGRDAERAAARAEHDAARQSRLALAQAPKVLETVSPDGNVQTLRIVTPARAGRPRFTRTMVLDGNCPADQQHQARAAAGRAMAESRVCTGAPDTSRHVALALRRARASVAANGHMPAKVRSDLLADLDEEIAEATQGHD</sequence>
<keyword evidence="3" id="KW-1133">Transmembrane helix</keyword>
<proteinExistence type="predicted"/>
<feature type="transmembrane region" description="Helical" evidence="3">
    <location>
        <begin position="294"/>
        <end position="312"/>
    </location>
</feature>
<protein>
    <submittedName>
        <fullName evidence="5">Beta-lactamase regulating signal transducer with metallopeptidase domain</fullName>
    </submittedName>
</protein>
<dbReference type="InterPro" id="IPR052173">
    <property type="entry name" value="Beta-lactam_resp_regulator"/>
</dbReference>
<dbReference type="AlphaFoldDB" id="A0A7W7KBG8"/>
<keyword evidence="3" id="KW-0472">Membrane</keyword>
<evidence type="ECO:0000256" key="3">
    <source>
        <dbReference type="SAM" id="Phobius"/>
    </source>
</evidence>
<evidence type="ECO:0000259" key="4">
    <source>
        <dbReference type="Pfam" id="PF05569"/>
    </source>
</evidence>
<feature type="transmembrane region" description="Helical" evidence="3">
    <location>
        <begin position="95"/>
        <end position="118"/>
    </location>
</feature>
<keyword evidence="3" id="KW-0812">Transmembrane</keyword>
<dbReference type="InterPro" id="IPR008756">
    <property type="entry name" value="Peptidase_M56"/>
</dbReference>
<evidence type="ECO:0000313" key="5">
    <source>
        <dbReference type="EMBL" id="MBB4859757.1"/>
    </source>
</evidence>
<dbReference type="Pfam" id="PF05569">
    <property type="entry name" value="Peptidase_M56"/>
    <property type="match status" value="1"/>
</dbReference>
<dbReference type="Proteomes" id="UP000555448">
    <property type="component" value="Unassembled WGS sequence"/>
</dbReference>